<evidence type="ECO:0000259" key="3">
    <source>
        <dbReference type="PROSITE" id="PS50851"/>
    </source>
</evidence>
<evidence type="ECO:0000313" key="5">
    <source>
        <dbReference type="Proteomes" id="UP000189670"/>
    </source>
</evidence>
<dbReference type="PROSITE" id="PS50851">
    <property type="entry name" value="CHEW"/>
    <property type="match status" value="1"/>
</dbReference>
<evidence type="ECO:0000256" key="1">
    <source>
        <dbReference type="PROSITE-ProRule" id="PRU00169"/>
    </source>
</evidence>
<dbReference type="PIRSF" id="PIRSF002867">
    <property type="entry name" value="CheV"/>
    <property type="match status" value="1"/>
</dbReference>
<dbReference type="GO" id="GO:0006935">
    <property type="term" value="P:chemotaxis"/>
    <property type="evidence" value="ECO:0007669"/>
    <property type="project" value="InterPro"/>
</dbReference>
<gene>
    <name evidence="4" type="ORF">OMM_00932</name>
</gene>
<dbReference type="Gene3D" id="2.40.50.180">
    <property type="entry name" value="CheA-289, Domain 4"/>
    <property type="match status" value="1"/>
</dbReference>
<dbReference type="Proteomes" id="UP000189670">
    <property type="component" value="Unassembled WGS sequence"/>
</dbReference>
<comment type="caution">
    <text evidence="4">The sequence shown here is derived from an EMBL/GenBank/DDBJ whole genome shotgun (WGS) entry which is preliminary data.</text>
</comment>
<dbReference type="InterPro" id="IPR024181">
    <property type="entry name" value="Chemotax_regulator_CheV"/>
</dbReference>
<dbReference type="SMART" id="SM00448">
    <property type="entry name" value="REC"/>
    <property type="match status" value="1"/>
</dbReference>
<dbReference type="SMART" id="SM00260">
    <property type="entry name" value="CheW"/>
    <property type="match status" value="1"/>
</dbReference>
<dbReference type="GO" id="GO:0000160">
    <property type="term" value="P:phosphorelay signal transduction system"/>
    <property type="evidence" value="ECO:0007669"/>
    <property type="project" value="InterPro"/>
</dbReference>
<dbReference type="AlphaFoldDB" id="A0A1V1PF98"/>
<evidence type="ECO:0000313" key="4">
    <source>
        <dbReference type="EMBL" id="ETR73454.1"/>
    </source>
</evidence>
<dbReference type="InterPro" id="IPR001789">
    <property type="entry name" value="Sig_transdc_resp-reg_receiver"/>
</dbReference>
<organism evidence="4 5">
    <name type="scientific">Candidatus Magnetoglobus multicellularis str. Araruama</name>
    <dbReference type="NCBI Taxonomy" id="890399"/>
    <lineage>
        <taxon>Bacteria</taxon>
        <taxon>Pseudomonadati</taxon>
        <taxon>Thermodesulfobacteriota</taxon>
        <taxon>Desulfobacteria</taxon>
        <taxon>Desulfobacterales</taxon>
        <taxon>Desulfobacteraceae</taxon>
        <taxon>Candidatus Magnetoglobus</taxon>
    </lineage>
</organism>
<dbReference type="PROSITE" id="PS50110">
    <property type="entry name" value="RESPONSE_REGULATORY"/>
    <property type="match status" value="1"/>
</dbReference>
<protein>
    <submittedName>
        <fullName evidence="4">Chemotaxis protein CheV</fullName>
    </submittedName>
</protein>
<proteinExistence type="predicted"/>
<accession>A0A1V1PF98</accession>
<sequence>MTTIQENEEILLESGTNEVEIAEFFLGTQSYGVNVAKIKEFVPYNSVSVTRDINSPKSMAGVFMLRGELIPLIDLNIFLNLSVQESTDRKVILVTEFNNMTTGFSVDGINQIHRLSWKDLKIINPVMKQHSDRLTGSVHNNNSDILILDLEHIISEIFPVQTALKHEKAEQEINTDQHIYSKRAAQKVIIADDSVVARDFIQHGLQTAGYIETTIVDSGKTALEWIEKKFNQAKSDGQTLDSYVNLVVTDIEMPEMDGLTLCKEVRRAFSSDIPIIVFSSLITEQMSHKCQSVGANDYATKPNIGELVARMDTALNISE</sequence>
<feature type="modified residue" description="4-aspartylphosphate" evidence="1">
    <location>
        <position position="250"/>
    </location>
</feature>
<dbReference type="InterPro" id="IPR036061">
    <property type="entry name" value="CheW-like_dom_sf"/>
</dbReference>
<dbReference type="InterPro" id="IPR011006">
    <property type="entry name" value="CheY-like_superfamily"/>
</dbReference>
<feature type="domain" description="Response regulatory" evidence="2">
    <location>
        <begin position="187"/>
        <end position="316"/>
    </location>
</feature>
<dbReference type="PANTHER" id="PTHR47233">
    <property type="entry name" value="CHEMOTAXIS PROTEIN CHEV"/>
    <property type="match status" value="1"/>
</dbReference>
<evidence type="ECO:0000259" key="2">
    <source>
        <dbReference type="PROSITE" id="PS50110"/>
    </source>
</evidence>
<feature type="domain" description="CheW-like" evidence="3">
    <location>
        <begin position="18"/>
        <end position="159"/>
    </location>
</feature>
<reference evidence="5" key="1">
    <citation type="submission" date="2012-11" db="EMBL/GenBank/DDBJ databases">
        <authorList>
            <person name="Lucero-Rivera Y.E."/>
            <person name="Tovar-Ramirez D."/>
        </authorList>
    </citation>
    <scope>NUCLEOTIDE SEQUENCE [LARGE SCALE GENOMIC DNA]</scope>
    <source>
        <strain evidence="5">Araruama</strain>
    </source>
</reference>
<dbReference type="SUPFAM" id="SSF52172">
    <property type="entry name" value="CheY-like"/>
    <property type="match status" value="1"/>
</dbReference>
<dbReference type="Pfam" id="PF01584">
    <property type="entry name" value="CheW"/>
    <property type="match status" value="1"/>
</dbReference>
<dbReference type="InterPro" id="IPR002545">
    <property type="entry name" value="CheW-lke_dom"/>
</dbReference>
<dbReference type="PANTHER" id="PTHR47233:SF3">
    <property type="entry name" value="CHEMOTAXIS PROTEIN CHEV"/>
    <property type="match status" value="1"/>
</dbReference>
<dbReference type="Gene3D" id="2.30.30.40">
    <property type="entry name" value="SH3 Domains"/>
    <property type="match status" value="1"/>
</dbReference>
<dbReference type="EMBL" id="ATBP01000058">
    <property type="protein sequence ID" value="ETR73454.1"/>
    <property type="molecule type" value="Genomic_DNA"/>
</dbReference>
<dbReference type="SUPFAM" id="SSF50341">
    <property type="entry name" value="CheW-like"/>
    <property type="match status" value="1"/>
</dbReference>
<dbReference type="Gene3D" id="3.40.50.2300">
    <property type="match status" value="1"/>
</dbReference>
<name>A0A1V1PF98_9BACT</name>
<keyword evidence="1" id="KW-0597">Phosphoprotein</keyword>
<dbReference type="Pfam" id="PF00072">
    <property type="entry name" value="Response_reg"/>
    <property type="match status" value="1"/>
</dbReference>